<organism evidence="10 11">
    <name type="scientific">Candidatus Zymogenus saltonus</name>
    <dbReference type="NCBI Taxonomy" id="2844893"/>
    <lineage>
        <taxon>Bacteria</taxon>
        <taxon>Deltaproteobacteria</taxon>
        <taxon>Candidatus Zymogenia</taxon>
        <taxon>Candidatus Zymogeniales</taxon>
        <taxon>Candidatus Zymogenaceae</taxon>
        <taxon>Candidatus Zymogenus</taxon>
    </lineage>
</organism>
<feature type="transmembrane region" description="Helical" evidence="8">
    <location>
        <begin position="87"/>
        <end position="106"/>
    </location>
</feature>
<reference evidence="10" key="1">
    <citation type="journal article" date="2021" name="Environ. Microbiol.">
        <title>Genomic characterization of three novel Desulfobacterota classes expand the metabolic and phylogenetic diversity of the phylum.</title>
        <authorList>
            <person name="Murphy C.L."/>
            <person name="Biggerstaff J."/>
            <person name="Eichhorn A."/>
            <person name="Ewing E."/>
            <person name="Shahan R."/>
            <person name="Soriano D."/>
            <person name="Stewart S."/>
            <person name="VanMol K."/>
            <person name="Walker R."/>
            <person name="Walters P."/>
            <person name="Elshahed M.S."/>
            <person name="Youssef N.H."/>
        </authorList>
    </citation>
    <scope>NUCLEOTIDE SEQUENCE</scope>
    <source>
        <strain evidence="10">Zod_Metabat.24</strain>
    </source>
</reference>
<dbReference type="PROSITE" id="PS50928">
    <property type="entry name" value="ABC_TM1"/>
    <property type="match status" value="1"/>
</dbReference>
<feature type="transmembrane region" description="Helical" evidence="8">
    <location>
        <begin position="12"/>
        <end position="39"/>
    </location>
</feature>
<dbReference type="InterPro" id="IPR043429">
    <property type="entry name" value="ArtM/GltK/GlnP/TcyL/YhdX-like"/>
</dbReference>
<evidence type="ECO:0000256" key="1">
    <source>
        <dbReference type="ARBA" id="ARBA00004651"/>
    </source>
</evidence>
<reference evidence="10" key="2">
    <citation type="submission" date="2021-01" db="EMBL/GenBank/DDBJ databases">
        <authorList>
            <person name="Hahn C.R."/>
            <person name="Youssef N.H."/>
            <person name="Elshahed M."/>
        </authorList>
    </citation>
    <scope>NUCLEOTIDE SEQUENCE</scope>
    <source>
        <strain evidence="10">Zod_Metabat.24</strain>
    </source>
</reference>
<evidence type="ECO:0000256" key="3">
    <source>
        <dbReference type="ARBA" id="ARBA00022475"/>
    </source>
</evidence>
<evidence type="ECO:0000256" key="4">
    <source>
        <dbReference type="ARBA" id="ARBA00022692"/>
    </source>
</evidence>
<keyword evidence="4 8" id="KW-0812">Transmembrane</keyword>
<keyword evidence="2 8" id="KW-0813">Transport</keyword>
<evidence type="ECO:0000259" key="9">
    <source>
        <dbReference type="PROSITE" id="PS50928"/>
    </source>
</evidence>
<keyword evidence="3" id="KW-1003">Cell membrane</keyword>
<dbReference type="PANTHER" id="PTHR30614">
    <property type="entry name" value="MEMBRANE COMPONENT OF AMINO ACID ABC TRANSPORTER"/>
    <property type="match status" value="1"/>
</dbReference>
<dbReference type="AlphaFoldDB" id="A0A9D8KJJ9"/>
<gene>
    <name evidence="10" type="ORF">JW984_15960</name>
</gene>
<name>A0A9D8KJJ9_9DELT</name>
<dbReference type="Proteomes" id="UP000809273">
    <property type="component" value="Unassembled WGS sequence"/>
</dbReference>
<dbReference type="Gene3D" id="1.10.3720.10">
    <property type="entry name" value="MetI-like"/>
    <property type="match status" value="1"/>
</dbReference>
<dbReference type="InterPro" id="IPR010065">
    <property type="entry name" value="AA_ABC_transptr_permease_3TM"/>
</dbReference>
<proteinExistence type="inferred from homology"/>
<dbReference type="CDD" id="cd06261">
    <property type="entry name" value="TM_PBP2"/>
    <property type="match status" value="1"/>
</dbReference>
<dbReference type="GO" id="GO:0043190">
    <property type="term" value="C:ATP-binding cassette (ABC) transporter complex"/>
    <property type="evidence" value="ECO:0007669"/>
    <property type="project" value="InterPro"/>
</dbReference>
<dbReference type="GO" id="GO:0006865">
    <property type="term" value="P:amino acid transport"/>
    <property type="evidence" value="ECO:0007669"/>
    <property type="project" value="UniProtKB-KW"/>
</dbReference>
<accession>A0A9D8KJJ9</accession>
<dbReference type="PANTHER" id="PTHR30614:SF0">
    <property type="entry name" value="L-CYSTINE TRANSPORT SYSTEM PERMEASE PROTEIN TCYL"/>
    <property type="match status" value="1"/>
</dbReference>
<keyword evidence="5" id="KW-0029">Amino-acid transport</keyword>
<evidence type="ECO:0000256" key="2">
    <source>
        <dbReference type="ARBA" id="ARBA00022448"/>
    </source>
</evidence>
<dbReference type="NCBIfam" id="TIGR01726">
    <property type="entry name" value="HEQRo_perm_3TM"/>
    <property type="match status" value="1"/>
</dbReference>
<dbReference type="SUPFAM" id="SSF161098">
    <property type="entry name" value="MetI-like"/>
    <property type="match status" value="1"/>
</dbReference>
<evidence type="ECO:0000313" key="11">
    <source>
        <dbReference type="Proteomes" id="UP000809273"/>
    </source>
</evidence>
<keyword evidence="6 8" id="KW-1133">Transmembrane helix</keyword>
<feature type="transmembrane region" description="Helical" evidence="8">
    <location>
        <begin position="161"/>
        <end position="178"/>
    </location>
</feature>
<evidence type="ECO:0000256" key="8">
    <source>
        <dbReference type="RuleBase" id="RU363032"/>
    </source>
</evidence>
<comment type="subcellular location">
    <subcellularLocation>
        <location evidence="1 8">Cell membrane</location>
        <topology evidence="1 8">Multi-pass membrane protein</topology>
    </subcellularLocation>
</comment>
<feature type="transmembrane region" description="Helical" evidence="8">
    <location>
        <begin position="51"/>
        <end position="75"/>
    </location>
</feature>
<dbReference type="InterPro" id="IPR000515">
    <property type="entry name" value="MetI-like"/>
</dbReference>
<comment type="similarity">
    <text evidence="8">Belongs to the binding-protein-dependent transport system permease family.</text>
</comment>
<comment type="caution">
    <text evidence="10">The sequence shown here is derived from an EMBL/GenBank/DDBJ whole genome shotgun (WGS) entry which is preliminary data.</text>
</comment>
<feature type="domain" description="ABC transmembrane type-1" evidence="9">
    <location>
        <begin position="15"/>
        <end position="209"/>
    </location>
</feature>
<dbReference type="EMBL" id="JAFGIX010000086">
    <property type="protein sequence ID" value="MBN1574693.1"/>
    <property type="molecule type" value="Genomic_DNA"/>
</dbReference>
<dbReference type="InterPro" id="IPR035906">
    <property type="entry name" value="MetI-like_sf"/>
</dbReference>
<evidence type="ECO:0000256" key="5">
    <source>
        <dbReference type="ARBA" id="ARBA00022970"/>
    </source>
</evidence>
<protein>
    <submittedName>
        <fullName evidence="10">Amino acid ABC transporter permease</fullName>
    </submittedName>
</protein>
<evidence type="ECO:0000256" key="7">
    <source>
        <dbReference type="ARBA" id="ARBA00023136"/>
    </source>
</evidence>
<dbReference type="GO" id="GO:0022857">
    <property type="term" value="F:transmembrane transporter activity"/>
    <property type="evidence" value="ECO:0007669"/>
    <property type="project" value="InterPro"/>
</dbReference>
<evidence type="ECO:0000256" key="6">
    <source>
        <dbReference type="ARBA" id="ARBA00022989"/>
    </source>
</evidence>
<feature type="transmembrane region" description="Helical" evidence="8">
    <location>
        <begin position="190"/>
        <end position="212"/>
    </location>
</feature>
<sequence>MMFFLFGLRGKVGGITLTILVAAVSLALAFITGIAFGLMRYSKRWWLSYPAVGYIELIRAVPLILVIFWFCFLPPGLSKQLKDVSRVYYAIIAFVCFTGAYLAEIVRAGIMSVGKGQMEAARSTGLTHTQAMTYIILPQALKNMIPSFVNQFVSLIKDTSLLWFVGVMEFTQTIFATSNREVNTDVTMGLYFFAAVVYFFICYPLTASSRWLERRLGVGER</sequence>
<dbReference type="Pfam" id="PF00528">
    <property type="entry name" value="BPD_transp_1"/>
    <property type="match status" value="1"/>
</dbReference>
<keyword evidence="7 8" id="KW-0472">Membrane</keyword>
<evidence type="ECO:0000313" key="10">
    <source>
        <dbReference type="EMBL" id="MBN1574693.1"/>
    </source>
</evidence>